<dbReference type="NCBIfam" id="NF008989">
    <property type="entry name" value="PRK12334.2-1"/>
    <property type="match status" value="1"/>
</dbReference>
<dbReference type="Pfam" id="PF03819">
    <property type="entry name" value="MazG"/>
    <property type="match status" value="1"/>
</dbReference>
<dbReference type="EMBL" id="CP001778">
    <property type="protein sequence ID" value="ADD45440.1"/>
    <property type="molecule type" value="Genomic_DNA"/>
</dbReference>
<dbReference type="GO" id="GO:0006203">
    <property type="term" value="P:dGTP catabolic process"/>
    <property type="evidence" value="ECO:0007669"/>
    <property type="project" value="TreeGrafter"/>
</dbReference>
<dbReference type="Proteomes" id="UP000000844">
    <property type="component" value="Chromosome"/>
</dbReference>
<dbReference type="AlphaFoldDB" id="D3PZ11"/>
<protein>
    <submittedName>
        <fullName evidence="2">MazG family protein</fullName>
    </submittedName>
</protein>
<evidence type="ECO:0000313" key="3">
    <source>
        <dbReference type="Proteomes" id="UP000000844"/>
    </source>
</evidence>
<dbReference type="GO" id="GO:0046047">
    <property type="term" value="P:TTP catabolic process"/>
    <property type="evidence" value="ECO:0007669"/>
    <property type="project" value="TreeGrafter"/>
</dbReference>
<dbReference type="GO" id="GO:0046076">
    <property type="term" value="P:dTTP catabolic process"/>
    <property type="evidence" value="ECO:0007669"/>
    <property type="project" value="TreeGrafter"/>
</dbReference>
<dbReference type="InterPro" id="IPR004518">
    <property type="entry name" value="MazG-like_dom"/>
</dbReference>
<name>D3PZ11_STANL</name>
<gene>
    <name evidence="2" type="ordered locus">Snas_5810</name>
</gene>
<dbReference type="HOGENOM" id="CLU_038356_3_0_11"/>
<dbReference type="Gene3D" id="1.10.287.1080">
    <property type="entry name" value="MazG-like"/>
    <property type="match status" value="2"/>
</dbReference>
<dbReference type="PANTHER" id="PTHR30522">
    <property type="entry name" value="NUCLEOSIDE TRIPHOSPHATE PYROPHOSPHOHYDROLASE"/>
    <property type="match status" value="1"/>
</dbReference>
<accession>D3PZ11</accession>
<dbReference type="eggNOG" id="COG3956">
    <property type="taxonomic scope" value="Bacteria"/>
</dbReference>
<evidence type="ECO:0000259" key="1">
    <source>
        <dbReference type="Pfam" id="PF03819"/>
    </source>
</evidence>
<organism evidence="2 3">
    <name type="scientific">Stackebrandtia nassauensis (strain DSM 44728 / CIP 108903 / NRRL B-16338 / NBRC 102104 / LLR-40K-21)</name>
    <dbReference type="NCBI Taxonomy" id="446470"/>
    <lineage>
        <taxon>Bacteria</taxon>
        <taxon>Bacillati</taxon>
        <taxon>Actinomycetota</taxon>
        <taxon>Actinomycetes</taxon>
        <taxon>Glycomycetales</taxon>
        <taxon>Glycomycetaceae</taxon>
        <taxon>Stackebrandtia</taxon>
    </lineage>
</organism>
<feature type="domain" description="NTP pyrophosphohydrolase MazG-like" evidence="1">
    <location>
        <begin position="134"/>
        <end position="208"/>
    </location>
</feature>
<dbReference type="GO" id="GO:0006950">
    <property type="term" value="P:response to stress"/>
    <property type="evidence" value="ECO:0007669"/>
    <property type="project" value="UniProtKB-ARBA"/>
</dbReference>
<dbReference type="GO" id="GO:0046081">
    <property type="term" value="P:dUTP catabolic process"/>
    <property type="evidence" value="ECO:0007669"/>
    <property type="project" value="TreeGrafter"/>
</dbReference>
<sequence length="324" mass="34665">MTVTIHWLVTTPRLPAGMLTLQAWDALRASESVYAAPGNPQLGAVRAAGIDVTELSVDDALDTLLERGGLWLTTAEDDEPVAKQLSVKLAADPSLATVEITFGSWDPPGARLLDLVAVIDRLRSPGGCPWDREQTHESLAPFLLEEAYETIDAIHSGDLDHLREELGDLLMQPLLHARLAAEDEDGFTIDDVVADVVEKLVRRHPHVFADARVDSIADLNDTWDALKRAEKPHRKFAVDGVALSQPALSLAAKLLSRTSRENLDVPLPETAADPASSEAALGAALLGLVAAARAAGLDPELALRKAALDFADRSRAVESGNKSG</sequence>
<dbReference type="InterPro" id="IPR048015">
    <property type="entry name" value="NTP-PPase_MazG-like_N"/>
</dbReference>
<dbReference type="CDD" id="cd11528">
    <property type="entry name" value="NTP-PPase_MazG_Nterm"/>
    <property type="match status" value="1"/>
</dbReference>
<proteinExistence type="predicted"/>
<dbReference type="STRING" id="446470.Snas_5810"/>
<evidence type="ECO:0000313" key="2">
    <source>
        <dbReference type="EMBL" id="ADD45440.1"/>
    </source>
</evidence>
<dbReference type="RefSeq" id="WP_013021011.1">
    <property type="nucleotide sequence ID" value="NC_013947.1"/>
</dbReference>
<dbReference type="FunFam" id="1.10.287.1080:FF:000001">
    <property type="entry name" value="Nucleoside triphosphate pyrophosphohydrolase"/>
    <property type="match status" value="1"/>
</dbReference>
<dbReference type="OrthoDB" id="9808939at2"/>
<keyword evidence="3" id="KW-1185">Reference proteome</keyword>
<dbReference type="NCBIfam" id="TIGR00444">
    <property type="entry name" value="mazG"/>
    <property type="match status" value="1"/>
</dbReference>
<dbReference type="GO" id="GO:0046061">
    <property type="term" value="P:dATP catabolic process"/>
    <property type="evidence" value="ECO:0007669"/>
    <property type="project" value="TreeGrafter"/>
</dbReference>
<dbReference type="SUPFAM" id="SSF101386">
    <property type="entry name" value="all-alpha NTP pyrophosphatases"/>
    <property type="match status" value="1"/>
</dbReference>
<dbReference type="KEGG" id="sna:Snas_5810"/>
<dbReference type="GO" id="GO:0047429">
    <property type="term" value="F:nucleoside triphosphate diphosphatase activity"/>
    <property type="evidence" value="ECO:0007669"/>
    <property type="project" value="TreeGrafter"/>
</dbReference>
<reference evidence="2 3" key="1">
    <citation type="journal article" date="2009" name="Stand. Genomic Sci.">
        <title>Complete genome sequence of Stackebrandtia nassauensis type strain (LLR-40K-21).</title>
        <authorList>
            <person name="Munk C."/>
            <person name="Lapidus A."/>
            <person name="Copeland A."/>
            <person name="Jando M."/>
            <person name="Mayilraj S."/>
            <person name="Glavina Del Rio T."/>
            <person name="Nolan M."/>
            <person name="Chen F."/>
            <person name="Lucas S."/>
            <person name="Tice H."/>
            <person name="Cheng J.F."/>
            <person name="Han C."/>
            <person name="Detter J.C."/>
            <person name="Bruce D."/>
            <person name="Goodwin L."/>
            <person name="Chain P."/>
            <person name="Pitluck S."/>
            <person name="Goker M."/>
            <person name="Ovchinikova G."/>
            <person name="Pati A."/>
            <person name="Ivanova N."/>
            <person name="Mavromatis K."/>
            <person name="Chen A."/>
            <person name="Palaniappan K."/>
            <person name="Land M."/>
            <person name="Hauser L."/>
            <person name="Chang Y.J."/>
            <person name="Jeffries C.D."/>
            <person name="Bristow J."/>
            <person name="Eisen J.A."/>
            <person name="Markowitz V."/>
            <person name="Hugenholtz P."/>
            <person name="Kyrpides N.C."/>
            <person name="Klenk H.P."/>
        </authorList>
    </citation>
    <scope>NUCLEOTIDE SEQUENCE [LARGE SCALE GENOMIC DNA]</scope>
    <source>
        <strain evidence="3">DSM 44728 / CIP 108903 / NRRL B-16338 / NBRC 102104 / LLR-40K-21</strain>
    </source>
</reference>
<dbReference type="GO" id="GO:0046052">
    <property type="term" value="P:UTP catabolic process"/>
    <property type="evidence" value="ECO:0007669"/>
    <property type="project" value="TreeGrafter"/>
</dbReference>
<dbReference type="PANTHER" id="PTHR30522:SF0">
    <property type="entry name" value="NUCLEOSIDE TRIPHOSPHATE PYROPHOSPHOHYDROLASE"/>
    <property type="match status" value="1"/>
</dbReference>
<dbReference type="InterPro" id="IPR011551">
    <property type="entry name" value="NTP_PyrPHydrolase_MazG"/>
</dbReference>